<dbReference type="GO" id="GO:0006020">
    <property type="term" value="P:inositol metabolic process"/>
    <property type="evidence" value="ECO:0007669"/>
    <property type="project" value="TreeGrafter"/>
</dbReference>
<evidence type="ECO:0000256" key="9">
    <source>
        <dbReference type="RuleBase" id="RU364068"/>
    </source>
</evidence>
<feature type="binding site" evidence="8">
    <location>
        <position position="73"/>
    </location>
    <ligand>
        <name>Mg(2+)</name>
        <dbReference type="ChEBI" id="CHEBI:18420"/>
        <label>1</label>
        <note>catalytic</note>
    </ligand>
</feature>
<dbReference type="PROSITE" id="PS00630">
    <property type="entry name" value="IMP_2"/>
    <property type="match status" value="1"/>
</dbReference>
<dbReference type="InterPro" id="IPR020550">
    <property type="entry name" value="Inositol_monophosphatase_CS"/>
</dbReference>
<dbReference type="PANTHER" id="PTHR20854:SF4">
    <property type="entry name" value="INOSITOL-1-MONOPHOSPHATASE-RELATED"/>
    <property type="match status" value="1"/>
</dbReference>
<dbReference type="RefSeq" id="WP_065236430.1">
    <property type="nucleotide sequence ID" value="NZ_JTJR01000001.1"/>
</dbReference>
<comment type="caution">
    <text evidence="10">The sequence shown here is derived from an EMBL/GenBank/DDBJ whole genome shotgun (WGS) entry which is preliminary data.</text>
</comment>
<comment type="catalytic activity">
    <reaction evidence="1 9">
        <text>a myo-inositol phosphate + H2O = myo-inositol + phosphate</text>
        <dbReference type="Rhea" id="RHEA:24056"/>
        <dbReference type="ChEBI" id="CHEBI:15377"/>
        <dbReference type="ChEBI" id="CHEBI:17268"/>
        <dbReference type="ChEBI" id="CHEBI:43474"/>
        <dbReference type="ChEBI" id="CHEBI:84139"/>
        <dbReference type="EC" id="3.1.3.25"/>
    </reaction>
</comment>
<evidence type="ECO:0000256" key="7">
    <source>
        <dbReference type="ARBA" id="ARBA00022842"/>
    </source>
</evidence>
<dbReference type="GO" id="GO:0007165">
    <property type="term" value="P:signal transduction"/>
    <property type="evidence" value="ECO:0007669"/>
    <property type="project" value="TreeGrafter"/>
</dbReference>
<feature type="binding site" evidence="8">
    <location>
        <position position="216"/>
    </location>
    <ligand>
        <name>Mg(2+)</name>
        <dbReference type="ChEBI" id="CHEBI:18420"/>
        <label>1</label>
        <note>catalytic</note>
    </ligand>
</feature>
<dbReference type="GO" id="GO:0008934">
    <property type="term" value="F:inositol monophosphate 1-phosphatase activity"/>
    <property type="evidence" value="ECO:0007669"/>
    <property type="project" value="InterPro"/>
</dbReference>
<dbReference type="AlphaFoldDB" id="A0A1A7PY02"/>
<evidence type="ECO:0000256" key="1">
    <source>
        <dbReference type="ARBA" id="ARBA00001033"/>
    </source>
</evidence>
<feature type="binding site" evidence="8">
    <location>
        <position position="89"/>
    </location>
    <ligand>
        <name>Mg(2+)</name>
        <dbReference type="ChEBI" id="CHEBI:18420"/>
        <label>1</label>
        <note>catalytic</note>
    </ligand>
</feature>
<proteinExistence type="inferred from homology"/>
<evidence type="ECO:0000313" key="11">
    <source>
        <dbReference type="Proteomes" id="UP000092626"/>
    </source>
</evidence>
<keyword evidence="6" id="KW-0889">Transcription antitermination</keyword>
<reference evidence="10 11" key="1">
    <citation type="submission" date="2014-11" db="EMBL/GenBank/DDBJ databases">
        <title>Pan-genome of Gallibacterium spp.</title>
        <authorList>
            <person name="Kudirkiene E."/>
            <person name="Bojesen A.M."/>
        </authorList>
    </citation>
    <scope>NUCLEOTIDE SEQUENCE [LARGE SCALE GENOMIC DNA]</scope>
    <source>
        <strain evidence="10 11">59/S3/89</strain>
    </source>
</reference>
<dbReference type="EMBL" id="JTJR01000001">
    <property type="protein sequence ID" value="OBX06040.1"/>
    <property type="molecule type" value="Genomic_DNA"/>
</dbReference>
<evidence type="ECO:0000256" key="6">
    <source>
        <dbReference type="ARBA" id="ARBA00022814"/>
    </source>
</evidence>
<dbReference type="PANTHER" id="PTHR20854">
    <property type="entry name" value="INOSITOL MONOPHOSPHATASE"/>
    <property type="match status" value="1"/>
</dbReference>
<dbReference type="InterPro" id="IPR000760">
    <property type="entry name" value="Inositol_monophosphatase-like"/>
</dbReference>
<feature type="binding site" evidence="8">
    <location>
        <position position="92"/>
    </location>
    <ligand>
        <name>Mg(2+)</name>
        <dbReference type="ChEBI" id="CHEBI:18420"/>
        <label>1</label>
        <note>catalytic</note>
    </ligand>
</feature>
<evidence type="ECO:0000256" key="3">
    <source>
        <dbReference type="ARBA" id="ARBA00009759"/>
    </source>
</evidence>
<keyword evidence="5 9" id="KW-0378">Hydrolase</keyword>
<dbReference type="SUPFAM" id="SSF56655">
    <property type="entry name" value="Carbohydrate phosphatase"/>
    <property type="match status" value="1"/>
</dbReference>
<dbReference type="PATRIC" id="fig|505345.6.peg.73"/>
<dbReference type="Proteomes" id="UP000092626">
    <property type="component" value="Unassembled WGS sequence"/>
</dbReference>
<accession>A0A1A7PY02</accession>
<comment type="similarity">
    <text evidence="3 9">Belongs to the inositol monophosphatase superfamily.</text>
</comment>
<dbReference type="InterPro" id="IPR020583">
    <property type="entry name" value="Inositol_monoP_metal-BS"/>
</dbReference>
<dbReference type="PRINTS" id="PR00377">
    <property type="entry name" value="IMPHPHTASES"/>
</dbReference>
<evidence type="ECO:0000256" key="4">
    <source>
        <dbReference type="ARBA" id="ARBA00022723"/>
    </source>
</evidence>
<dbReference type="Gene3D" id="3.30.540.10">
    <property type="entry name" value="Fructose-1,6-Bisphosphatase, subunit A, domain 1"/>
    <property type="match status" value="1"/>
</dbReference>
<dbReference type="STRING" id="505345.QV06_00365"/>
<gene>
    <name evidence="10" type="ORF">QV06_00365</name>
</gene>
<protein>
    <recommendedName>
        <fullName evidence="9">Inositol-1-monophosphatase</fullName>
        <ecNumber evidence="9">3.1.3.25</ecNumber>
    </recommendedName>
</protein>
<dbReference type="CDD" id="cd01639">
    <property type="entry name" value="IMPase"/>
    <property type="match status" value="1"/>
</dbReference>
<evidence type="ECO:0000256" key="5">
    <source>
        <dbReference type="ARBA" id="ARBA00022801"/>
    </source>
</evidence>
<sequence length="264" mass="28864">MNEKIQNRYAFSIDLIKKAGGIALSYYLNRNQLTIECKKGDKQDQVSIADKTVEAKLRQAIKEKFPTDGFLGEESGYAGLDSEFCWIVDPIDGTSPFLNGLHAWCISIAVLHRNEIVIGMVFDPLHNELFHAKLGAGAYLNDLPIHTLDPAENVQDGLVGLGMSHRVPPKTILPFLEQLLSEGGMYVRNGSGALSLAQVAAGRLLAYYEPHMNCWDCAAGMLLVREAGGTANNILANNGLLKGNFVLAAANQSTYQQLDLMRTI</sequence>
<keyword evidence="6" id="KW-0805">Transcription regulation</keyword>
<feature type="binding site" evidence="8">
    <location>
        <position position="91"/>
    </location>
    <ligand>
        <name>Mg(2+)</name>
        <dbReference type="ChEBI" id="CHEBI:18420"/>
        <label>1</label>
        <note>catalytic</note>
    </ligand>
</feature>
<evidence type="ECO:0000256" key="2">
    <source>
        <dbReference type="ARBA" id="ARBA00001946"/>
    </source>
</evidence>
<dbReference type="GO" id="GO:0046872">
    <property type="term" value="F:metal ion binding"/>
    <property type="evidence" value="ECO:0007669"/>
    <property type="project" value="UniProtKB-KW"/>
</dbReference>
<dbReference type="PROSITE" id="PS00629">
    <property type="entry name" value="IMP_1"/>
    <property type="match status" value="1"/>
</dbReference>
<organism evidence="10 11">
    <name type="scientific">Gallibacterium genomosp. 3</name>
    <dbReference type="NCBI Taxonomy" id="505345"/>
    <lineage>
        <taxon>Bacteria</taxon>
        <taxon>Pseudomonadati</taxon>
        <taxon>Pseudomonadota</taxon>
        <taxon>Gammaproteobacteria</taxon>
        <taxon>Pasteurellales</taxon>
        <taxon>Pasteurellaceae</taxon>
        <taxon>Gallibacterium</taxon>
    </lineage>
</organism>
<dbReference type="EC" id="3.1.3.25" evidence="9"/>
<dbReference type="FunFam" id="3.30.540.10:FF:000003">
    <property type="entry name" value="Inositol-1-monophosphatase"/>
    <property type="match status" value="1"/>
</dbReference>
<name>A0A1A7PY02_9PAST</name>
<evidence type="ECO:0000313" key="10">
    <source>
        <dbReference type="EMBL" id="OBX06040.1"/>
    </source>
</evidence>
<dbReference type="GO" id="GO:0046854">
    <property type="term" value="P:phosphatidylinositol phosphate biosynthetic process"/>
    <property type="evidence" value="ECO:0007669"/>
    <property type="project" value="InterPro"/>
</dbReference>
<dbReference type="GO" id="GO:0031564">
    <property type="term" value="P:transcription antitermination"/>
    <property type="evidence" value="ECO:0007669"/>
    <property type="project" value="UniProtKB-KW"/>
</dbReference>
<keyword evidence="6" id="KW-0804">Transcription</keyword>
<keyword evidence="4 8" id="KW-0479">Metal-binding</keyword>
<keyword evidence="7 8" id="KW-0460">Magnesium</keyword>
<evidence type="ECO:0000256" key="8">
    <source>
        <dbReference type="PIRSR" id="PIRSR600760-2"/>
    </source>
</evidence>
<dbReference type="Gene3D" id="3.40.190.80">
    <property type="match status" value="1"/>
</dbReference>
<dbReference type="Pfam" id="PF00459">
    <property type="entry name" value="Inositol_P"/>
    <property type="match status" value="1"/>
</dbReference>
<comment type="cofactor">
    <cofactor evidence="2 8 9">
        <name>Mg(2+)</name>
        <dbReference type="ChEBI" id="CHEBI:18420"/>
    </cofactor>
</comment>
<dbReference type="InterPro" id="IPR033942">
    <property type="entry name" value="IMPase"/>
</dbReference>